<evidence type="ECO:0000256" key="1">
    <source>
        <dbReference type="SAM" id="MobiDB-lite"/>
    </source>
</evidence>
<evidence type="ECO:0000313" key="2">
    <source>
        <dbReference type="EMBL" id="SVB61245.1"/>
    </source>
</evidence>
<reference evidence="2" key="1">
    <citation type="submission" date="2018-05" db="EMBL/GenBank/DDBJ databases">
        <authorList>
            <person name="Lanie J.A."/>
            <person name="Ng W.-L."/>
            <person name="Kazmierczak K.M."/>
            <person name="Andrzejewski T.M."/>
            <person name="Davidsen T.M."/>
            <person name="Wayne K.J."/>
            <person name="Tettelin H."/>
            <person name="Glass J.I."/>
            <person name="Rusch D."/>
            <person name="Podicherti R."/>
            <person name="Tsui H.-C.T."/>
            <person name="Winkler M.E."/>
        </authorList>
    </citation>
    <scope>NUCLEOTIDE SEQUENCE</scope>
</reference>
<proteinExistence type="predicted"/>
<name>A0A382FEY6_9ZZZZ</name>
<gene>
    <name evidence="2" type="ORF">METZ01_LOCUS214099</name>
</gene>
<dbReference type="EMBL" id="UINC01049448">
    <property type="protein sequence ID" value="SVB61245.1"/>
    <property type="molecule type" value="Genomic_DNA"/>
</dbReference>
<feature type="compositionally biased region" description="Basic and acidic residues" evidence="1">
    <location>
        <begin position="1"/>
        <end position="22"/>
    </location>
</feature>
<sequence length="99" mass="11060">MANHPLHEPDVRSGVLDSREIDCPSGGDHAARLTGRPWLDNRRTGFYACRVARRRAGDTKKKNYDDRGECRSHDLESYTRLIDCTSAGVSERVALSVTS</sequence>
<accession>A0A382FEY6</accession>
<organism evidence="2">
    <name type="scientific">marine metagenome</name>
    <dbReference type="NCBI Taxonomy" id="408172"/>
    <lineage>
        <taxon>unclassified sequences</taxon>
        <taxon>metagenomes</taxon>
        <taxon>ecological metagenomes</taxon>
    </lineage>
</organism>
<protein>
    <submittedName>
        <fullName evidence="2">Uncharacterized protein</fullName>
    </submittedName>
</protein>
<dbReference type="AlphaFoldDB" id="A0A382FEY6"/>
<feature type="region of interest" description="Disordered" evidence="1">
    <location>
        <begin position="1"/>
        <end position="34"/>
    </location>
</feature>